<comment type="caution">
    <text evidence="1">The sequence shown here is derived from an EMBL/GenBank/DDBJ whole genome shotgun (WGS) entry which is preliminary data.</text>
</comment>
<name>A0A5S3YYC4_9GAMM</name>
<gene>
    <name evidence="1" type="ORF">CWB73_00850</name>
</gene>
<dbReference type="InterPro" id="IPR019289">
    <property type="entry name" value="Phage_tail_E/E"/>
</dbReference>
<evidence type="ECO:0000313" key="2">
    <source>
        <dbReference type="Proteomes" id="UP000307362"/>
    </source>
</evidence>
<proteinExistence type="predicted"/>
<reference evidence="1 2" key="1">
    <citation type="submission" date="2017-12" db="EMBL/GenBank/DDBJ databases">
        <authorList>
            <person name="Paulsen S."/>
            <person name="Gram L.K."/>
        </authorList>
    </citation>
    <scope>NUCLEOTIDE SEQUENCE [LARGE SCALE GENOMIC DNA]</scope>
    <source>
        <strain evidence="1 2">S1189</strain>
    </source>
</reference>
<dbReference type="RefSeq" id="WP_138566019.1">
    <property type="nucleotide sequence ID" value="NZ_PNCM01000005.1"/>
</dbReference>
<reference evidence="2" key="2">
    <citation type="submission" date="2019-06" db="EMBL/GenBank/DDBJ databases">
        <title>Co-occurence of chitin degradation, pigmentation and bioactivity in marine Pseudoalteromonas.</title>
        <authorList>
            <person name="Sonnenschein E.C."/>
            <person name="Bech P.K."/>
        </authorList>
    </citation>
    <scope>NUCLEOTIDE SEQUENCE [LARGE SCALE GENOMIC DNA]</scope>
    <source>
        <strain evidence="2">S1189</strain>
    </source>
</reference>
<dbReference type="AlphaFoldDB" id="A0A5S3YYC4"/>
<dbReference type="Proteomes" id="UP000307362">
    <property type="component" value="Unassembled WGS sequence"/>
</dbReference>
<accession>A0A5S3YYC4</accession>
<sequence length="85" mass="9969">MTEIIELNYPITVDGHEYAKLTMRRPKVRDRLMVDRADISESESEIRYFSHLCEVSPQVVEELDWSDFVKLREALQAFLVSRPAV</sequence>
<evidence type="ECO:0000313" key="1">
    <source>
        <dbReference type="EMBL" id="TMP83729.1"/>
    </source>
</evidence>
<dbReference type="Pfam" id="PF10109">
    <property type="entry name" value="Phage_TAC_7"/>
    <property type="match status" value="1"/>
</dbReference>
<dbReference type="EMBL" id="PNCM01000005">
    <property type="protein sequence ID" value="TMP83729.1"/>
    <property type="molecule type" value="Genomic_DNA"/>
</dbReference>
<dbReference type="OrthoDB" id="7870527at2"/>
<protein>
    <submittedName>
        <fullName evidence="1">Phage tail assembly protein</fullName>
    </submittedName>
</protein>
<organism evidence="1 2">
    <name type="scientific">Pseudoalteromonas phenolica</name>
    <dbReference type="NCBI Taxonomy" id="161398"/>
    <lineage>
        <taxon>Bacteria</taxon>
        <taxon>Pseudomonadati</taxon>
        <taxon>Pseudomonadota</taxon>
        <taxon>Gammaproteobacteria</taxon>
        <taxon>Alteromonadales</taxon>
        <taxon>Pseudoalteromonadaceae</taxon>
        <taxon>Pseudoalteromonas</taxon>
    </lineage>
</organism>